<reference evidence="3 4" key="1">
    <citation type="submission" date="2022-10" db="EMBL/GenBank/DDBJ databases">
        <title>Paenibacillus description and whole genome data of maize root bacterial community.</title>
        <authorList>
            <person name="Marton D."/>
            <person name="Farkas M."/>
            <person name="Cserhati M."/>
        </authorList>
    </citation>
    <scope>NUCLEOTIDE SEQUENCE [LARGE SCALE GENOMIC DNA]</scope>
    <source>
        <strain evidence="3 4">P96</strain>
    </source>
</reference>
<dbReference type="Pfam" id="PF01022">
    <property type="entry name" value="HTH_5"/>
    <property type="match status" value="1"/>
</dbReference>
<dbReference type="InterPro" id="IPR036388">
    <property type="entry name" value="WH-like_DNA-bd_sf"/>
</dbReference>
<keyword evidence="1" id="KW-0238">DNA-binding</keyword>
<dbReference type="RefSeq" id="WP_305755347.1">
    <property type="nucleotide sequence ID" value="NZ_JAPCKK010000016.1"/>
</dbReference>
<sequence length="211" mass="24178">MNTVPEMSTRRLIMTLLKTRGSLGVSSLAAELGITEMGVRRHLKALEQEGLVEVTVVRQAMGRPVYKFGLSERGDEQFPRNYDHLLVDLLEELNELQGASAVNALFEGRKRKLIRRYKPQLEGNALPARIKKLAEIQHAAGYMTYWNTEEDGSFTFYEYNCPIAQAANRYRKACECEHHMFEELLEAEVLRTDCLAEGGRCCRYKIFPRQS</sequence>
<dbReference type="PANTHER" id="PTHR30363:SF28">
    <property type="entry name" value="TRANSCRIPTIONAL REGULATORY PROTEIN-RELATED"/>
    <property type="match status" value="1"/>
</dbReference>
<dbReference type="SUPFAM" id="SSF46785">
    <property type="entry name" value="Winged helix' DNA-binding domain"/>
    <property type="match status" value="1"/>
</dbReference>
<evidence type="ECO:0000256" key="1">
    <source>
        <dbReference type="ARBA" id="ARBA00023125"/>
    </source>
</evidence>
<evidence type="ECO:0000313" key="3">
    <source>
        <dbReference type="EMBL" id="MDP4097770.1"/>
    </source>
</evidence>
<dbReference type="InterPro" id="IPR011991">
    <property type="entry name" value="ArsR-like_HTH"/>
</dbReference>
<dbReference type="Proteomes" id="UP001241848">
    <property type="component" value="Unassembled WGS sequence"/>
</dbReference>
<dbReference type="Gene3D" id="1.10.10.10">
    <property type="entry name" value="Winged helix-like DNA-binding domain superfamily/Winged helix DNA-binding domain"/>
    <property type="match status" value="1"/>
</dbReference>
<organism evidence="3 4">
    <name type="scientific">Paenibacillus zeirhizosphaerae</name>
    <dbReference type="NCBI Taxonomy" id="2987519"/>
    <lineage>
        <taxon>Bacteria</taxon>
        <taxon>Bacillati</taxon>
        <taxon>Bacillota</taxon>
        <taxon>Bacilli</taxon>
        <taxon>Bacillales</taxon>
        <taxon>Paenibacillaceae</taxon>
        <taxon>Paenibacillus</taxon>
    </lineage>
</organism>
<feature type="domain" description="HTH arsR-type" evidence="2">
    <location>
        <begin position="8"/>
        <end position="53"/>
    </location>
</feature>
<dbReference type="InterPro" id="IPR050313">
    <property type="entry name" value="Carb_Metab_HTH_regulators"/>
</dbReference>
<protein>
    <submittedName>
        <fullName evidence="3">Transcriptional regulator</fullName>
    </submittedName>
</protein>
<comment type="caution">
    <text evidence="3">The sequence shown here is derived from an EMBL/GenBank/DDBJ whole genome shotgun (WGS) entry which is preliminary data.</text>
</comment>
<proteinExistence type="predicted"/>
<accession>A0ABT9FSS6</accession>
<dbReference type="EMBL" id="JAPCKK010000016">
    <property type="protein sequence ID" value="MDP4097770.1"/>
    <property type="molecule type" value="Genomic_DNA"/>
</dbReference>
<gene>
    <name evidence="3" type="ORF">OIN60_13420</name>
</gene>
<dbReference type="InterPro" id="IPR036390">
    <property type="entry name" value="WH_DNA-bd_sf"/>
</dbReference>
<evidence type="ECO:0000259" key="2">
    <source>
        <dbReference type="Pfam" id="PF01022"/>
    </source>
</evidence>
<evidence type="ECO:0000313" key="4">
    <source>
        <dbReference type="Proteomes" id="UP001241848"/>
    </source>
</evidence>
<dbReference type="PANTHER" id="PTHR30363">
    <property type="entry name" value="HTH-TYPE TRANSCRIPTIONAL REGULATOR SRLR-RELATED"/>
    <property type="match status" value="1"/>
</dbReference>
<dbReference type="CDD" id="cd00090">
    <property type="entry name" value="HTH_ARSR"/>
    <property type="match status" value="1"/>
</dbReference>
<dbReference type="InterPro" id="IPR001845">
    <property type="entry name" value="HTH_ArsR_DNA-bd_dom"/>
</dbReference>
<keyword evidence="4" id="KW-1185">Reference proteome</keyword>
<name>A0ABT9FSS6_9BACL</name>